<dbReference type="Proteomes" id="UP000474567">
    <property type="component" value="Unassembled WGS sequence"/>
</dbReference>
<evidence type="ECO:0000313" key="2">
    <source>
        <dbReference type="Proteomes" id="UP000474567"/>
    </source>
</evidence>
<gene>
    <name evidence="1" type="ORF">FLACOL7796_02352</name>
</gene>
<accession>A0ABM8KIY0</accession>
<protein>
    <submittedName>
        <fullName evidence="1">Uncharacterized protein</fullName>
    </submittedName>
</protein>
<reference evidence="1 2" key="1">
    <citation type="submission" date="2020-02" db="EMBL/GenBank/DDBJ databases">
        <authorList>
            <person name="Criscuolo A."/>
        </authorList>
    </citation>
    <scope>NUCLEOTIDE SEQUENCE [LARGE SCALE GENOMIC DNA]</scope>
    <source>
        <strain evidence="1">CECT7796</strain>
    </source>
</reference>
<dbReference type="EMBL" id="CADCST010000084">
    <property type="protein sequence ID" value="CAA9198788.1"/>
    <property type="molecule type" value="Genomic_DNA"/>
</dbReference>
<name>A0ABM8KIY0_9FLAO</name>
<sequence length="42" mass="4726">MKKHPVLKGAPPTMILTNSHESFAIKKQITKITQVDSLFFKA</sequence>
<dbReference type="RefSeq" id="WP_262888449.1">
    <property type="nucleotide sequence ID" value="NZ_CADCST010000084.1"/>
</dbReference>
<proteinExistence type="predicted"/>
<keyword evidence="2" id="KW-1185">Reference proteome</keyword>
<comment type="caution">
    <text evidence="1">The sequence shown here is derived from an EMBL/GenBank/DDBJ whole genome shotgun (WGS) entry which is preliminary data.</text>
</comment>
<organism evidence="1 2">
    <name type="scientific">Flavobacterium collinsii</name>
    <dbReference type="NCBI Taxonomy" id="1114861"/>
    <lineage>
        <taxon>Bacteria</taxon>
        <taxon>Pseudomonadati</taxon>
        <taxon>Bacteroidota</taxon>
        <taxon>Flavobacteriia</taxon>
        <taxon>Flavobacteriales</taxon>
        <taxon>Flavobacteriaceae</taxon>
        <taxon>Flavobacterium</taxon>
    </lineage>
</organism>
<evidence type="ECO:0000313" key="1">
    <source>
        <dbReference type="EMBL" id="CAA9198788.1"/>
    </source>
</evidence>